<dbReference type="GO" id="GO:0016042">
    <property type="term" value="P:lipid catabolic process"/>
    <property type="evidence" value="ECO:0007669"/>
    <property type="project" value="UniProtKB-UniRule"/>
</dbReference>
<feature type="short sequence motif" description="DGA/G" evidence="3">
    <location>
        <begin position="195"/>
        <end position="197"/>
    </location>
</feature>
<dbReference type="AlphaFoldDB" id="A0A929PWP5"/>
<dbReference type="PROSITE" id="PS51635">
    <property type="entry name" value="PNPLA"/>
    <property type="match status" value="1"/>
</dbReference>
<keyword evidence="6" id="KW-1185">Reference proteome</keyword>
<organism evidence="5 6">
    <name type="scientific">Mucilaginibacter myungsuensis</name>
    <dbReference type="NCBI Taxonomy" id="649104"/>
    <lineage>
        <taxon>Bacteria</taxon>
        <taxon>Pseudomonadati</taxon>
        <taxon>Bacteroidota</taxon>
        <taxon>Sphingobacteriia</taxon>
        <taxon>Sphingobacteriales</taxon>
        <taxon>Sphingobacteriaceae</taxon>
        <taxon>Mucilaginibacter</taxon>
    </lineage>
</organism>
<evidence type="ECO:0000313" key="6">
    <source>
        <dbReference type="Proteomes" id="UP000622475"/>
    </source>
</evidence>
<evidence type="ECO:0000256" key="3">
    <source>
        <dbReference type="PROSITE-ProRule" id="PRU01161"/>
    </source>
</evidence>
<feature type="short sequence motif" description="GXGXXG" evidence="3">
    <location>
        <begin position="9"/>
        <end position="14"/>
    </location>
</feature>
<sequence>MKKILSIDGGGIRGIIPGQILVALEEKLQKRSGRPDARIAEYFDFFAGTSTGGILCCILMCPSADDPNKPRFSAKQAVDLYIKNGGEIFDRTVWQKVKALGGNLDEKFDAAAIERILKEYFGDLKLSQLVKPCIITAYDVENRNAHFFAQQDNVLKGDGGDFLVRDVCRATSAAPTYFEAASVKSVSGVTYALVDGGVFANNPSLCAYSEVRNAKGEPTAKDMLIVSLGTGSENRSYPYDDVKDFGAIGWVRPVIDIMMAGAAETTDYHLKKMFGAQHHDKNYIRIQPTNMRRASYELDNASKENIEALVEVGIDTAQNCPELDEIVELLIADLGQDPVEFE</sequence>
<keyword evidence="2 3" id="KW-0443">Lipid metabolism</keyword>
<feature type="active site" description="Nucleophile" evidence="3">
    <location>
        <position position="50"/>
    </location>
</feature>
<dbReference type="GO" id="GO:0004620">
    <property type="term" value="F:phospholipase activity"/>
    <property type="evidence" value="ECO:0007669"/>
    <property type="project" value="TreeGrafter"/>
</dbReference>
<dbReference type="EMBL" id="JADFFL010000002">
    <property type="protein sequence ID" value="MBE9661565.1"/>
    <property type="molecule type" value="Genomic_DNA"/>
</dbReference>
<dbReference type="Gene3D" id="3.40.1090.10">
    <property type="entry name" value="Cytosolic phospholipase A2 catalytic domain"/>
    <property type="match status" value="1"/>
</dbReference>
<gene>
    <name evidence="5" type="ORF">IRJ16_06680</name>
</gene>
<accession>A0A929PWP5</accession>
<evidence type="ECO:0000256" key="1">
    <source>
        <dbReference type="ARBA" id="ARBA00010240"/>
    </source>
</evidence>
<proteinExistence type="inferred from homology"/>
<feature type="active site" description="Proton acceptor" evidence="3">
    <location>
        <position position="195"/>
    </location>
</feature>
<protein>
    <submittedName>
        <fullName evidence="5">Patatin-like phospholipase family protein</fullName>
    </submittedName>
</protein>
<dbReference type="InterPro" id="IPR016035">
    <property type="entry name" value="Acyl_Trfase/lysoPLipase"/>
</dbReference>
<dbReference type="PANTHER" id="PTHR32176:SF92">
    <property type="entry name" value="XYLOSE ISOMERASE"/>
    <property type="match status" value="1"/>
</dbReference>
<dbReference type="GO" id="GO:0047372">
    <property type="term" value="F:monoacylglycerol lipase activity"/>
    <property type="evidence" value="ECO:0007669"/>
    <property type="project" value="TreeGrafter"/>
</dbReference>
<evidence type="ECO:0000259" key="4">
    <source>
        <dbReference type="PROSITE" id="PS51635"/>
    </source>
</evidence>
<dbReference type="Proteomes" id="UP000622475">
    <property type="component" value="Unassembled WGS sequence"/>
</dbReference>
<evidence type="ECO:0000313" key="5">
    <source>
        <dbReference type="EMBL" id="MBE9661565.1"/>
    </source>
</evidence>
<dbReference type="Pfam" id="PF01734">
    <property type="entry name" value="Patatin"/>
    <property type="match status" value="1"/>
</dbReference>
<feature type="short sequence motif" description="GXSXG" evidence="3">
    <location>
        <begin position="48"/>
        <end position="52"/>
    </location>
</feature>
<keyword evidence="3" id="KW-0442">Lipid degradation</keyword>
<dbReference type="PANTHER" id="PTHR32176">
    <property type="entry name" value="XYLOSE ISOMERASE"/>
    <property type="match status" value="1"/>
</dbReference>
<dbReference type="InterPro" id="IPR002641">
    <property type="entry name" value="PNPLA_dom"/>
</dbReference>
<comment type="caution">
    <text evidence="5">The sequence shown here is derived from an EMBL/GenBank/DDBJ whole genome shotgun (WGS) entry which is preliminary data.</text>
</comment>
<name>A0A929PWP5_9SPHI</name>
<reference evidence="5" key="1">
    <citation type="submission" date="2020-10" db="EMBL/GenBank/DDBJ databases">
        <title>Mucilaginibacter mali sp. nov., isolated from rhizosphere soil of apple orchard.</title>
        <authorList>
            <person name="Lee J.-S."/>
            <person name="Kim H.S."/>
            <person name="Kim J.-S."/>
        </authorList>
    </citation>
    <scope>NUCLEOTIDE SEQUENCE</scope>
    <source>
        <strain evidence="5">KCTC 22746</strain>
    </source>
</reference>
<dbReference type="RefSeq" id="WP_194110750.1">
    <property type="nucleotide sequence ID" value="NZ_JADFFL010000002.1"/>
</dbReference>
<feature type="domain" description="PNPLA" evidence="4">
    <location>
        <begin position="5"/>
        <end position="208"/>
    </location>
</feature>
<comment type="similarity">
    <text evidence="1">Belongs to the patatin family.</text>
</comment>
<evidence type="ECO:0000256" key="2">
    <source>
        <dbReference type="ARBA" id="ARBA00023098"/>
    </source>
</evidence>
<dbReference type="SUPFAM" id="SSF52151">
    <property type="entry name" value="FabD/lysophospholipase-like"/>
    <property type="match status" value="1"/>
</dbReference>
<keyword evidence="3" id="KW-0378">Hydrolase</keyword>